<organism evidence="6 7">
    <name type="scientific">Desulfosalsimonas propionicica</name>
    <dbReference type="NCBI Taxonomy" id="332175"/>
    <lineage>
        <taxon>Bacteria</taxon>
        <taxon>Pseudomonadati</taxon>
        <taxon>Thermodesulfobacteriota</taxon>
        <taxon>Desulfobacteria</taxon>
        <taxon>Desulfobacterales</taxon>
        <taxon>Desulfosalsimonadaceae</taxon>
        <taxon>Desulfosalsimonas</taxon>
    </lineage>
</organism>
<evidence type="ECO:0000313" key="7">
    <source>
        <dbReference type="Proteomes" id="UP000525298"/>
    </source>
</evidence>
<dbReference type="PROSITE" id="PS50893">
    <property type="entry name" value="ABC_TRANSPORTER_2"/>
    <property type="match status" value="1"/>
</dbReference>
<sequence length="334" mass="37010">MRKKTAPNPADAWDPAREFLLEVLDLRTWFETKKGLLSGKSQRIRAVDGVSFCLEQNQTLGLVGESGCGKTTLGRTLLGLEAASAGDVRFRGRPLLHLSRKQMDQMRRHLQVVFQDPVSSLNPRMNVMDIITEGLERFGMLEGTKQEHARRLLAEVGLDKAMIYRFPHEFSGGQRQRINIARAVSLRPDLVICDEAVSALDVSIQAQVINLLLNLQETHHLSYLFISHDLGVVSNIADQVAVMYLGRIVEIGATAQIIGEPCHPYTQMLIAALPVAGQKRAESAQVKGETPSPADPPPGCHFHPRCPKAIAVCRDTAPDQIRLRDRTVCCHLYA</sequence>
<dbReference type="AlphaFoldDB" id="A0A7W0C8W0"/>
<dbReference type="SUPFAM" id="SSF52540">
    <property type="entry name" value="P-loop containing nucleoside triphosphate hydrolases"/>
    <property type="match status" value="1"/>
</dbReference>
<dbReference type="Pfam" id="PF08352">
    <property type="entry name" value="oligo_HPY"/>
    <property type="match status" value="1"/>
</dbReference>
<dbReference type="EMBL" id="JACDUS010000003">
    <property type="protein sequence ID" value="MBA2881245.1"/>
    <property type="molecule type" value="Genomic_DNA"/>
</dbReference>
<dbReference type="RefSeq" id="WP_181550894.1">
    <property type="nucleotide sequence ID" value="NZ_JACDUS010000003.1"/>
</dbReference>
<name>A0A7W0C8W0_9BACT</name>
<evidence type="ECO:0000256" key="2">
    <source>
        <dbReference type="ARBA" id="ARBA00022448"/>
    </source>
</evidence>
<evidence type="ECO:0000313" key="6">
    <source>
        <dbReference type="EMBL" id="MBA2881245.1"/>
    </source>
</evidence>
<comment type="caution">
    <text evidence="6">The sequence shown here is derived from an EMBL/GenBank/DDBJ whole genome shotgun (WGS) entry which is preliminary data.</text>
</comment>
<evidence type="ECO:0000256" key="3">
    <source>
        <dbReference type="ARBA" id="ARBA00022741"/>
    </source>
</evidence>
<reference evidence="6 7" key="1">
    <citation type="submission" date="2020-07" db="EMBL/GenBank/DDBJ databases">
        <title>Genomic Encyclopedia of Type Strains, Phase IV (KMG-IV): sequencing the most valuable type-strain genomes for metagenomic binning, comparative biology and taxonomic classification.</title>
        <authorList>
            <person name="Goeker M."/>
        </authorList>
    </citation>
    <scope>NUCLEOTIDE SEQUENCE [LARGE SCALE GENOMIC DNA]</scope>
    <source>
        <strain evidence="6 7">DSM 17721</strain>
    </source>
</reference>
<dbReference type="InterPro" id="IPR017871">
    <property type="entry name" value="ABC_transporter-like_CS"/>
</dbReference>
<dbReference type="InterPro" id="IPR027417">
    <property type="entry name" value="P-loop_NTPase"/>
</dbReference>
<protein>
    <submittedName>
        <fullName evidence="6">Oligopeptide/dipeptide ABC transporter ATP-binding protein</fullName>
    </submittedName>
</protein>
<dbReference type="Gene3D" id="3.40.50.300">
    <property type="entry name" value="P-loop containing nucleotide triphosphate hydrolases"/>
    <property type="match status" value="1"/>
</dbReference>
<evidence type="ECO:0000256" key="4">
    <source>
        <dbReference type="ARBA" id="ARBA00022840"/>
    </source>
</evidence>
<dbReference type="FunFam" id="3.40.50.300:FF:000016">
    <property type="entry name" value="Oligopeptide ABC transporter ATP-binding component"/>
    <property type="match status" value="1"/>
</dbReference>
<keyword evidence="4 6" id="KW-0067">ATP-binding</keyword>
<dbReference type="InterPro" id="IPR003439">
    <property type="entry name" value="ABC_transporter-like_ATP-bd"/>
</dbReference>
<keyword evidence="3" id="KW-0547">Nucleotide-binding</keyword>
<proteinExistence type="inferred from homology"/>
<evidence type="ECO:0000256" key="1">
    <source>
        <dbReference type="ARBA" id="ARBA00005417"/>
    </source>
</evidence>
<keyword evidence="7" id="KW-1185">Reference proteome</keyword>
<keyword evidence="2" id="KW-0813">Transport</keyword>
<dbReference type="NCBIfam" id="TIGR01727">
    <property type="entry name" value="oligo_HPY"/>
    <property type="match status" value="1"/>
</dbReference>
<dbReference type="Pfam" id="PF00005">
    <property type="entry name" value="ABC_tran"/>
    <property type="match status" value="1"/>
</dbReference>
<dbReference type="GO" id="GO:0016887">
    <property type="term" value="F:ATP hydrolysis activity"/>
    <property type="evidence" value="ECO:0007669"/>
    <property type="project" value="InterPro"/>
</dbReference>
<dbReference type="InterPro" id="IPR050319">
    <property type="entry name" value="ABC_transp_ATP-bind"/>
</dbReference>
<dbReference type="PANTHER" id="PTHR43776:SF7">
    <property type="entry name" value="D,D-DIPEPTIDE TRANSPORT ATP-BINDING PROTEIN DDPF-RELATED"/>
    <property type="match status" value="1"/>
</dbReference>
<accession>A0A7W0C8W0</accession>
<comment type="similarity">
    <text evidence="1">Belongs to the ABC transporter superfamily.</text>
</comment>
<gene>
    <name evidence="6" type="ORF">HNR65_001571</name>
</gene>
<dbReference type="GO" id="GO:0015833">
    <property type="term" value="P:peptide transport"/>
    <property type="evidence" value="ECO:0007669"/>
    <property type="project" value="InterPro"/>
</dbReference>
<dbReference type="SMART" id="SM00382">
    <property type="entry name" value="AAA"/>
    <property type="match status" value="1"/>
</dbReference>
<dbReference type="GO" id="GO:0055085">
    <property type="term" value="P:transmembrane transport"/>
    <property type="evidence" value="ECO:0007669"/>
    <property type="project" value="UniProtKB-ARBA"/>
</dbReference>
<dbReference type="PROSITE" id="PS00211">
    <property type="entry name" value="ABC_TRANSPORTER_1"/>
    <property type="match status" value="1"/>
</dbReference>
<dbReference type="InterPro" id="IPR003593">
    <property type="entry name" value="AAA+_ATPase"/>
</dbReference>
<evidence type="ECO:0000259" key="5">
    <source>
        <dbReference type="PROSITE" id="PS50893"/>
    </source>
</evidence>
<dbReference type="Proteomes" id="UP000525298">
    <property type="component" value="Unassembled WGS sequence"/>
</dbReference>
<dbReference type="PANTHER" id="PTHR43776">
    <property type="entry name" value="TRANSPORT ATP-BINDING PROTEIN"/>
    <property type="match status" value="1"/>
</dbReference>
<dbReference type="InterPro" id="IPR013563">
    <property type="entry name" value="Oligopep_ABC_C"/>
</dbReference>
<feature type="domain" description="ABC transporter" evidence="5">
    <location>
        <begin position="21"/>
        <end position="270"/>
    </location>
</feature>
<dbReference type="CDD" id="cd03257">
    <property type="entry name" value="ABC_NikE_OppD_transporters"/>
    <property type="match status" value="1"/>
</dbReference>
<dbReference type="GO" id="GO:0005524">
    <property type="term" value="F:ATP binding"/>
    <property type="evidence" value="ECO:0007669"/>
    <property type="project" value="UniProtKB-KW"/>
</dbReference>